<gene>
    <name evidence="2" type="ORF">FOTG_18951</name>
</gene>
<dbReference type="Proteomes" id="UP000030701">
    <property type="component" value="Unassembled WGS sequence"/>
</dbReference>
<reference evidence="2" key="2">
    <citation type="submission" date="2014-03" db="EMBL/GenBank/DDBJ databases">
        <title>The Genome Annotation of Fusarium oxysporum Cotton.</title>
        <authorList>
            <consortium name="The Broad Institute Genomics Platform"/>
            <person name="Ma L.-J."/>
            <person name="Corby-Kistler H."/>
            <person name="Broz K."/>
            <person name="Gale L.R."/>
            <person name="Jonkers W."/>
            <person name="O'Donnell K."/>
            <person name="Ploetz R."/>
            <person name="Steinberg C."/>
            <person name="Schwartz D.C."/>
            <person name="VanEtten H."/>
            <person name="Zhou S."/>
            <person name="Young S.K."/>
            <person name="Zeng Q."/>
            <person name="Gargeya S."/>
            <person name="Fitzgerald M."/>
            <person name="Abouelleil A."/>
            <person name="Alvarado L."/>
            <person name="Chapman S.B."/>
            <person name="Gainer-Dewar J."/>
            <person name="Goldberg J."/>
            <person name="Griggs A."/>
            <person name="Gujja S."/>
            <person name="Hansen M."/>
            <person name="Howarth C."/>
            <person name="Imamovic A."/>
            <person name="Ireland A."/>
            <person name="Larimer J."/>
            <person name="McCowan C."/>
            <person name="Murphy C."/>
            <person name="Pearson M."/>
            <person name="Poon T.W."/>
            <person name="Priest M."/>
            <person name="Roberts A."/>
            <person name="Saif S."/>
            <person name="Shea T."/>
            <person name="Sykes S."/>
            <person name="Wortman J."/>
            <person name="Nusbaum C."/>
            <person name="Birren B."/>
        </authorList>
    </citation>
    <scope>NUCLEOTIDE SEQUENCE</scope>
    <source>
        <strain evidence="2">25433</strain>
    </source>
</reference>
<feature type="region of interest" description="Disordered" evidence="1">
    <location>
        <begin position="1"/>
        <end position="24"/>
    </location>
</feature>
<evidence type="ECO:0000313" key="2">
    <source>
        <dbReference type="EMBL" id="EXM12552.1"/>
    </source>
</evidence>
<evidence type="ECO:0000256" key="1">
    <source>
        <dbReference type="SAM" id="MobiDB-lite"/>
    </source>
</evidence>
<proteinExistence type="predicted"/>
<dbReference type="EMBL" id="KK035478">
    <property type="protein sequence ID" value="EXM12552.1"/>
    <property type="molecule type" value="Genomic_DNA"/>
</dbReference>
<protein>
    <submittedName>
        <fullName evidence="2">Uncharacterized protein</fullName>
    </submittedName>
</protein>
<dbReference type="HOGENOM" id="CLU_2849783_0_0_1"/>
<sequence length="65" mass="6958">MSREASEQRGQSRSGRLSARAPTPLTCCGSGPFSTTSSCGMVCLRWRRRNQQTGGPAGSARWVAI</sequence>
<name>X0KUS4_FUSOX</name>
<reference evidence="2" key="1">
    <citation type="submission" date="2011-11" db="EMBL/GenBank/DDBJ databases">
        <title>The Genome Sequence of Fusarium oxysporum Cotton.</title>
        <authorList>
            <consortium name="The Broad Institute Genome Sequencing Platform"/>
            <person name="Ma L.-J."/>
            <person name="Gale L.R."/>
            <person name="Schwartz D.C."/>
            <person name="Zhou S."/>
            <person name="Corby-Kistler H."/>
            <person name="Young S.K."/>
            <person name="Zeng Q."/>
            <person name="Gargeya S."/>
            <person name="Fitzgerald M."/>
            <person name="Haas B."/>
            <person name="Abouelleil A."/>
            <person name="Alvarado L."/>
            <person name="Arachchi H.M."/>
            <person name="Berlin A."/>
            <person name="Brown A."/>
            <person name="Chapman S.B."/>
            <person name="Chen Z."/>
            <person name="Dunbar C."/>
            <person name="Freedman E."/>
            <person name="Gearin G."/>
            <person name="Goldberg J."/>
            <person name="Griggs A."/>
            <person name="Gujja S."/>
            <person name="Heiman D."/>
            <person name="Howarth C."/>
            <person name="Larson L."/>
            <person name="Lui A."/>
            <person name="MacDonald P.J.P."/>
            <person name="Montmayeur A."/>
            <person name="Murphy C."/>
            <person name="Neiman D."/>
            <person name="Pearson M."/>
            <person name="Priest M."/>
            <person name="Roberts A."/>
            <person name="Saif S."/>
            <person name="Shea T."/>
            <person name="Shenoy N."/>
            <person name="Sisk P."/>
            <person name="Stolte C."/>
            <person name="Sykes S."/>
            <person name="Wortman J."/>
            <person name="Nusbaum C."/>
            <person name="Birren B."/>
        </authorList>
    </citation>
    <scope>NUCLEOTIDE SEQUENCE [LARGE SCALE GENOMIC DNA]</scope>
    <source>
        <strain evidence="2">25433</strain>
    </source>
</reference>
<dbReference type="AlphaFoldDB" id="X0KUS4"/>
<organism evidence="2">
    <name type="scientific">Fusarium oxysporum f. sp. vasinfectum 25433</name>
    <dbReference type="NCBI Taxonomy" id="1089449"/>
    <lineage>
        <taxon>Eukaryota</taxon>
        <taxon>Fungi</taxon>
        <taxon>Dikarya</taxon>
        <taxon>Ascomycota</taxon>
        <taxon>Pezizomycotina</taxon>
        <taxon>Sordariomycetes</taxon>
        <taxon>Hypocreomycetidae</taxon>
        <taxon>Hypocreales</taxon>
        <taxon>Nectriaceae</taxon>
        <taxon>Fusarium</taxon>
        <taxon>Fusarium oxysporum species complex</taxon>
    </lineage>
</organism>
<accession>X0KUS4</accession>